<keyword evidence="1" id="KW-0472">Membrane</keyword>
<evidence type="ECO:0000313" key="2">
    <source>
        <dbReference type="EMBL" id="MCZ4550456.1"/>
    </source>
</evidence>
<evidence type="ECO:0000313" key="3">
    <source>
        <dbReference type="Proteomes" id="UP001067235"/>
    </source>
</evidence>
<keyword evidence="1" id="KW-1133">Transmembrane helix</keyword>
<protein>
    <recommendedName>
        <fullName evidence="4">Secreted protein</fullName>
    </recommendedName>
</protein>
<accession>A0ABT4MW25</accession>
<dbReference type="EMBL" id="JAPWIE010000003">
    <property type="protein sequence ID" value="MCZ4550456.1"/>
    <property type="molecule type" value="Genomic_DNA"/>
</dbReference>
<gene>
    <name evidence="2" type="ORF">O4213_10720</name>
</gene>
<comment type="caution">
    <text evidence="2">The sequence shown here is derived from an EMBL/GenBank/DDBJ whole genome shotgun (WGS) entry which is preliminary data.</text>
</comment>
<evidence type="ECO:0000256" key="1">
    <source>
        <dbReference type="SAM" id="Phobius"/>
    </source>
</evidence>
<dbReference type="Proteomes" id="UP001067235">
    <property type="component" value="Unassembled WGS sequence"/>
</dbReference>
<name>A0ABT4MW25_GORRU</name>
<evidence type="ECO:0008006" key="4">
    <source>
        <dbReference type="Google" id="ProtNLM"/>
    </source>
</evidence>
<keyword evidence="1" id="KW-0812">Transmembrane</keyword>
<dbReference type="RefSeq" id="WP_301571050.1">
    <property type="nucleotide sequence ID" value="NZ_JAPWIE010000003.1"/>
</dbReference>
<proteinExistence type="predicted"/>
<sequence>MGSVGVTTVVVLLVIVAGLAAAGGVFVMTRRIREGARRANELIPGQPTNAPESWSGSHDPEARLHRRMRDALSLLRSDPKADYDGGRIDARVRLEIAATELDNRLVTASKSPQRVRDPIVAQAGDAVTELENLAAEISGGADLQLPRVDAVVGLLTTRPQLDG</sequence>
<keyword evidence="3" id="KW-1185">Reference proteome</keyword>
<reference evidence="2" key="1">
    <citation type="submission" date="2022-12" db="EMBL/GenBank/DDBJ databases">
        <authorList>
            <person name="Krivoruchko A.V."/>
            <person name="Elkin A."/>
        </authorList>
    </citation>
    <scope>NUCLEOTIDE SEQUENCE</scope>
    <source>
        <strain evidence="2">IEGM 1388</strain>
    </source>
</reference>
<organism evidence="2 3">
    <name type="scientific">Gordonia rubripertincta</name>
    <name type="common">Rhodococcus corallinus</name>
    <dbReference type="NCBI Taxonomy" id="36822"/>
    <lineage>
        <taxon>Bacteria</taxon>
        <taxon>Bacillati</taxon>
        <taxon>Actinomycetota</taxon>
        <taxon>Actinomycetes</taxon>
        <taxon>Mycobacteriales</taxon>
        <taxon>Gordoniaceae</taxon>
        <taxon>Gordonia</taxon>
    </lineage>
</organism>
<feature type="transmembrane region" description="Helical" evidence="1">
    <location>
        <begin position="6"/>
        <end position="28"/>
    </location>
</feature>